<proteinExistence type="predicted"/>
<name>A0A0P7X9Z3_9HYPH</name>
<feature type="transmembrane region" description="Helical" evidence="2">
    <location>
        <begin position="60"/>
        <end position="79"/>
    </location>
</feature>
<dbReference type="RefSeq" id="WP_074445157.1">
    <property type="nucleotide sequence ID" value="NZ_FMBM01000002.1"/>
</dbReference>
<dbReference type="EMBL" id="LJSX01000004">
    <property type="protein sequence ID" value="KPQ12047.1"/>
    <property type="molecule type" value="Genomic_DNA"/>
</dbReference>
<comment type="caution">
    <text evidence="3">The sequence shown here is derived from an EMBL/GenBank/DDBJ whole genome shotgun (WGS) entry which is preliminary data.</text>
</comment>
<dbReference type="OrthoDB" id="147179at2"/>
<dbReference type="Proteomes" id="UP000050497">
    <property type="component" value="Unassembled WGS sequence"/>
</dbReference>
<evidence type="ECO:0000313" key="5">
    <source>
        <dbReference type="Proteomes" id="UP000050497"/>
    </source>
</evidence>
<feature type="compositionally biased region" description="Pro residues" evidence="1">
    <location>
        <begin position="320"/>
        <end position="330"/>
    </location>
</feature>
<evidence type="ECO:0000256" key="2">
    <source>
        <dbReference type="SAM" id="Phobius"/>
    </source>
</evidence>
<feature type="transmembrane region" description="Helical" evidence="2">
    <location>
        <begin position="20"/>
        <end position="48"/>
    </location>
</feature>
<feature type="transmembrane region" description="Helical" evidence="2">
    <location>
        <begin position="252"/>
        <end position="280"/>
    </location>
</feature>
<dbReference type="EMBL" id="FMBM01000002">
    <property type="protein sequence ID" value="SCC81459.1"/>
    <property type="molecule type" value="Genomic_DNA"/>
</dbReference>
<dbReference type="PATRIC" id="fig|1653334.4.peg.1573"/>
<evidence type="ECO:0000313" key="4">
    <source>
        <dbReference type="EMBL" id="SCC81459.1"/>
    </source>
</evidence>
<evidence type="ECO:0000256" key="1">
    <source>
        <dbReference type="SAM" id="MobiDB-lite"/>
    </source>
</evidence>
<dbReference type="AlphaFoldDB" id="A0A0P7X9Z3"/>
<evidence type="ECO:0000313" key="3">
    <source>
        <dbReference type="EMBL" id="KPQ12047.1"/>
    </source>
</evidence>
<keyword evidence="2" id="KW-1133">Transmembrane helix</keyword>
<keyword evidence="6" id="KW-1185">Reference proteome</keyword>
<feature type="transmembrane region" description="Helical" evidence="2">
    <location>
        <begin position="214"/>
        <end position="240"/>
    </location>
</feature>
<gene>
    <name evidence="4" type="ORF">GA0071312_2401</name>
    <name evidence="3" type="ORF">HLUCCO17_04405</name>
</gene>
<feature type="region of interest" description="Disordered" evidence="1">
    <location>
        <begin position="309"/>
        <end position="330"/>
    </location>
</feature>
<dbReference type="Proteomes" id="UP000182800">
    <property type="component" value="Unassembled WGS sequence"/>
</dbReference>
<evidence type="ECO:0000313" key="6">
    <source>
        <dbReference type="Proteomes" id="UP000182800"/>
    </source>
</evidence>
<reference evidence="3 5" key="1">
    <citation type="submission" date="2015-09" db="EMBL/GenBank/DDBJ databases">
        <title>Identification and resolution of microdiversity through metagenomic sequencing of parallel consortia.</title>
        <authorList>
            <person name="Nelson W.C."/>
            <person name="Romine M.F."/>
            <person name="Lindemann S.R."/>
        </authorList>
    </citation>
    <scope>NUCLEOTIDE SEQUENCE [LARGE SCALE GENOMIC DNA]</scope>
    <source>
        <strain evidence="3">HL-109</strain>
    </source>
</reference>
<keyword evidence="2" id="KW-0472">Membrane</keyword>
<reference evidence="4 6" key="2">
    <citation type="submission" date="2016-08" db="EMBL/GenBank/DDBJ databases">
        <authorList>
            <person name="Varghese N."/>
            <person name="Submissions Spin"/>
        </authorList>
    </citation>
    <scope>NUCLEOTIDE SEQUENCE [LARGE SCALE GENOMIC DNA]</scope>
    <source>
        <strain evidence="4 6">HL-109</strain>
    </source>
</reference>
<dbReference type="STRING" id="1653334.GA0071312_2401"/>
<keyword evidence="2" id="KW-0812">Transmembrane</keyword>
<organism evidence="3 5">
    <name type="scientific">Saliniramus fredricksonii</name>
    <dbReference type="NCBI Taxonomy" id="1653334"/>
    <lineage>
        <taxon>Bacteria</taxon>
        <taxon>Pseudomonadati</taxon>
        <taxon>Pseudomonadota</taxon>
        <taxon>Alphaproteobacteria</taxon>
        <taxon>Hyphomicrobiales</taxon>
        <taxon>Salinarimonadaceae</taxon>
        <taxon>Saliniramus</taxon>
    </lineage>
</organism>
<sequence length="330" mass="35929">MWDFSIGRTISLLMRTMPFILLRMAVYFGVALGYILMTGTGAGIGYGVGALGDPGFQAGSTFWGGVIGFGFVAVIMYWLREYLLYIVKAGHIAVLVELIDERPMPEGRSQIGHAQAIVRERFAEASILFAVDQLIKGTLRAVTGLIRGVFTLLPIPGMRQLISILRAFLRVAVGFIDEVILAYNIRTRSTNPWQSARTALVLYGQNYGPMLRNAAWITLFVYGLSALVFIVMLAPAALVVNMIPGAWSAGGFVFALIFAWSVKVAILEPFAITCLMQVYFRTIEGQAPNPEWEARLESMSGKFRKLKERAVSSGGESGATPPPAAPAPAP</sequence>
<protein>
    <submittedName>
        <fullName evidence="3">Uncharacterized protein</fullName>
    </submittedName>
</protein>
<accession>A0A0P7X9Z3</accession>